<dbReference type="InterPro" id="IPR035952">
    <property type="entry name" value="Rhomboid-like_sf"/>
</dbReference>
<evidence type="ECO:0000313" key="8">
    <source>
        <dbReference type="Proteomes" id="UP001597380"/>
    </source>
</evidence>
<feature type="transmembrane region" description="Helical" evidence="5">
    <location>
        <begin position="96"/>
        <end position="114"/>
    </location>
</feature>
<sequence length="183" mass="20301">MIVILTLEIGTQLWPTLRDDLAYQRLLILNGEWFRLLSAGLTHTNLYHALLNLGALFIISQTYPKQTEGWKSVAILMYLIATSSLLVLTLYPNIDWFVGISGALHGFLIWLAINDWKQHRWLNSTVIAVVIAKVVWEQFFGGSSATSGLIGARVLIEGHMAGAICALVSAPLAVLFLRNSPEK</sequence>
<dbReference type="Pfam" id="PF01694">
    <property type="entry name" value="Rhomboid"/>
    <property type="match status" value="1"/>
</dbReference>
<feature type="transmembrane region" description="Helical" evidence="5">
    <location>
        <begin position="70"/>
        <end position="90"/>
    </location>
</feature>
<keyword evidence="3 5" id="KW-1133">Transmembrane helix</keyword>
<keyword evidence="7" id="KW-0378">Hydrolase</keyword>
<dbReference type="NCBIfam" id="TIGR03902">
    <property type="entry name" value="rhom_GG_sort"/>
    <property type="match status" value="1"/>
</dbReference>
<evidence type="ECO:0000256" key="5">
    <source>
        <dbReference type="SAM" id="Phobius"/>
    </source>
</evidence>
<feature type="transmembrane region" description="Helical" evidence="5">
    <location>
        <begin position="46"/>
        <end position="63"/>
    </location>
</feature>
<dbReference type="GO" id="GO:0016787">
    <property type="term" value="F:hydrolase activity"/>
    <property type="evidence" value="ECO:0007669"/>
    <property type="project" value="UniProtKB-KW"/>
</dbReference>
<keyword evidence="2 5" id="KW-0812">Transmembrane</keyword>
<comment type="caution">
    <text evidence="7">The sequence shown here is derived from an EMBL/GenBank/DDBJ whole genome shotgun (WGS) entry which is preliminary data.</text>
</comment>
<proteinExistence type="predicted"/>
<dbReference type="EC" id="3.4.21.-" evidence="7"/>
<keyword evidence="8" id="KW-1185">Reference proteome</keyword>
<name>A0ABW4XJ68_9GAMM</name>
<comment type="subcellular location">
    <subcellularLocation>
        <location evidence="1">Membrane</location>
        <topology evidence="1">Multi-pass membrane protein</topology>
    </subcellularLocation>
</comment>
<dbReference type="Gene3D" id="1.20.1540.10">
    <property type="entry name" value="Rhomboid-like"/>
    <property type="match status" value="1"/>
</dbReference>
<dbReference type="EMBL" id="JBHUHT010000009">
    <property type="protein sequence ID" value="MFD2095586.1"/>
    <property type="molecule type" value="Genomic_DNA"/>
</dbReference>
<evidence type="ECO:0000256" key="4">
    <source>
        <dbReference type="ARBA" id="ARBA00023136"/>
    </source>
</evidence>
<dbReference type="InterPro" id="IPR023826">
    <property type="entry name" value="Rhom-like_SP_proteobac"/>
</dbReference>
<evidence type="ECO:0000313" key="7">
    <source>
        <dbReference type="EMBL" id="MFD2095586.1"/>
    </source>
</evidence>
<keyword evidence="4 5" id="KW-0472">Membrane</keyword>
<dbReference type="RefSeq" id="WP_345340341.1">
    <property type="nucleotide sequence ID" value="NZ_BAABLI010000014.1"/>
</dbReference>
<organism evidence="7 8">
    <name type="scientific">Corallincola platygyrae</name>
    <dbReference type="NCBI Taxonomy" id="1193278"/>
    <lineage>
        <taxon>Bacteria</taxon>
        <taxon>Pseudomonadati</taxon>
        <taxon>Pseudomonadota</taxon>
        <taxon>Gammaproteobacteria</taxon>
        <taxon>Alteromonadales</taxon>
        <taxon>Psychromonadaceae</taxon>
        <taxon>Corallincola</taxon>
    </lineage>
</organism>
<accession>A0ABW4XJ68</accession>
<feature type="domain" description="Peptidase S54 rhomboid" evidence="6">
    <location>
        <begin position="31"/>
        <end position="171"/>
    </location>
</feature>
<feature type="transmembrane region" description="Helical" evidence="5">
    <location>
        <begin position="121"/>
        <end position="139"/>
    </location>
</feature>
<dbReference type="Proteomes" id="UP001597380">
    <property type="component" value="Unassembled WGS sequence"/>
</dbReference>
<dbReference type="SUPFAM" id="SSF144091">
    <property type="entry name" value="Rhomboid-like"/>
    <property type="match status" value="1"/>
</dbReference>
<gene>
    <name evidence="7" type="primary">rrtA</name>
    <name evidence="7" type="ORF">ACFSJ3_06265</name>
</gene>
<reference evidence="8" key="1">
    <citation type="journal article" date="2019" name="Int. J. Syst. Evol. Microbiol.">
        <title>The Global Catalogue of Microorganisms (GCM) 10K type strain sequencing project: providing services to taxonomists for standard genome sequencing and annotation.</title>
        <authorList>
            <consortium name="The Broad Institute Genomics Platform"/>
            <consortium name="The Broad Institute Genome Sequencing Center for Infectious Disease"/>
            <person name="Wu L."/>
            <person name="Ma J."/>
        </authorList>
    </citation>
    <scope>NUCLEOTIDE SEQUENCE [LARGE SCALE GENOMIC DNA]</scope>
    <source>
        <strain evidence="8">CGMCC 1.10992</strain>
    </source>
</reference>
<protein>
    <submittedName>
        <fullName evidence="7">Rhombosortase</fullName>
        <ecNumber evidence="7">3.4.21.-</ecNumber>
    </submittedName>
</protein>
<evidence type="ECO:0000259" key="6">
    <source>
        <dbReference type="Pfam" id="PF01694"/>
    </source>
</evidence>
<evidence type="ECO:0000256" key="2">
    <source>
        <dbReference type="ARBA" id="ARBA00022692"/>
    </source>
</evidence>
<feature type="transmembrane region" description="Helical" evidence="5">
    <location>
        <begin position="159"/>
        <end position="177"/>
    </location>
</feature>
<evidence type="ECO:0000256" key="1">
    <source>
        <dbReference type="ARBA" id="ARBA00004141"/>
    </source>
</evidence>
<dbReference type="InterPro" id="IPR022764">
    <property type="entry name" value="Peptidase_S54_rhomboid_dom"/>
</dbReference>
<evidence type="ECO:0000256" key="3">
    <source>
        <dbReference type="ARBA" id="ARBA00022989"/>
    </source>
</evidence>